<organism evidence="2 3">
    <name type="scientific">Effusibacillus lacus</name>
    <dbReference type="NCBI Taxonomy" id="1348429"/>
    <lineage>
        <taxon>Bacteria</taxon>
        <taxon>Bacillati</taxon>
        <taxon>Bacillota</taxon>
        <taxon>Bacilli</taxon>
        <taxon>Bacillales</taxon>
        <taxon>Alicyclobacillaceae</taxon>
        <taxon>Effusibacillus</taxon>
    </lineage>
</organism>
<dbReference type="AlphaFoldDB" id="A0A292YS37"/>
<keyword evidence="2" id="KW-0503">Monooxygenase</keyword>
<dbReference type="Pfam" id="PF02406">
    <property type="entry name" value="MmoB_DmpM"/>
    <property type="match status" value="1"/>
</dbReference>
<reference evidence="3" key="1">
    <citation type="submission" date="2017-07" db="EMBL/GenBank/DDBJ databases">
        <title>Draft genome sequence of Effusibacillus lacus strain skLN1.</title>
        <authorList>
            <person name="Watanabe M."/>
            <person name="Kojima H."/>
            <person name="Fukui M."/>
        </authorList>
    </citation>
    <scope>NUCLEOTIDE SEQUENCE [LARGE SCALE GENOMIC DNA]</scope>
    <source>
        <strain evidence="3">skLN1</strain>
    </source>
</reference>
<dbReference type="EMBL" id="BDUF01000086">
    <property type="protein sequence ID" value="GAX91280.1"/>
    <property type="molecule type" value="Genomic_DNA"/>
</dbReference>
<dbReference type="RefSeq" id="WP_096183000.1">
    <property type="nucleotide sequence ID" value="NZ_BDUF01000086.1"/>
</dbReference>
<keyword evidence="2" id="KW-0560">Oxidoreductase</keyword>
<gene>
    <name evidence="2" type="ORF">EFBL_2946</name>
</gene>
<comment type="caution">
    <text evidence="2">The sequence shown here is derived from an EMBL/GenBank/DDBJ whole genome shotgun (WGS) entry which is preliminary data.</text>
</comment>
<evidence type="ECO:0000313" key="3">
    <source>
        <dbReference type="Proteomes" id="UP000217785"/>
    </source>
</evidence>
<dbReference type="InterPro" id="IPR003454">
    <property type="entry name" value="MOase_MmoB_DmpM"/>
</dbReference>
<dbReference type="Proteomes" id="UP000217785">
    <property type="component" value="Unassembled WGS sequence"/>
</dbReference>
<accession>A0A292YS37</accession>
<comment type="similarity">
    <text evidence="1">Belongs to the TmoD/XamoD family.</text>
</comment>
<sequence>MPHEQVKLVGPIVRDPELAEALITAIEVDNPGVEVMVDNRGGYIRIHTPQRCRITRSSLQEALGRSISLTQIEPDLVSFAGRIRYDEDELLFYLERED</sequence>
<dbReference type="Gene3D" id="3.90.56.10">
    <property type="entry name" value="Monooxygenase component MmoB/DmpM"/>
    <property type="match status" value="1"/>
</dbReference>
<evidence type="ECO:0000256" key="1">
    <source>
        <dbReference type="ARBA" id="ARBA00006313"/>
    </source>
</evidence>
<dbReference type="GO" id="GO:0004497">
    <property type="term" value="F:monooxygenase activity"/>
    <property type="evidence" value="ECO:0007669"/>
    <property type="project" value="UniProtKB-KW"/>
</dbReference>
<proteinExistence type="inferred from homology"/>
<protein>
    <submittedName>
        <fullName evidence="2">Monooxygenase</fullName>
    </submittedName>
</protein>
<name>A0A292YS37_9BACL</name>
<dbReference type="InterPro" id="IPR036889">
    <property type="entry name" value="mOase_MmoB_DmpM_sf"/>
</dbReference>
<dbReference type="OrthoDB" id="9805636at2"/>
<evidence type="ECO:0000313" key="2">
    <source>
        <dbReference type="EMBL" id="GAX91280.1"/>
    </source>
</evidence>
<dbReference type="SUPFAM" id="SSF56029">
    <property type="entry name" value="Monooxygenase (hydroxylase) regulatory protein"/>
    <property type="match status" value="1"/>
</dbReference>
<keyword evidence="3" id="KW-1185">Reference proteome</keyword>